<dbReference type="Pfam" id="PF18044">
    <property type="entry name" value="zf-CCCH_4"/>
    <property type="match status" value="1"/>
</dbReference>
<keyword evidence="3 4" id="KW-0862">Zinc</keyword>
<dbReference type="Pfam" id="PF07534">
    <property type="entry name" value="TLD"/>
    <property type="match status" value="1"/>
</dbReference>
<feature type="domain" description="TLDc" evidence="7">
    <location>
        <begin position="652"/>
        <end position="720"/>
    </location>
</feature>
<keyword evidence="2 4" id="KW-0863">Zinc-finger</keyword>
<feature type="non-terminal residue" evidence="8">
    <location>
        <position position="1"/>
    </location>
</feature>
<dbReference type="STRING" id="1209962.L0PCD3"/>
<comment type="caution">
    <text evidence="8">The sequence shown here is derived from an EMBL/GenBank/DDBJ whole genome shotgun (WGS) entry which is preliminary data.</text>
</comment>
<dbReference type="InterPro" id="IPR000571">
    <property type="entry name" value="Znf_CCCH"/>
</dbReference>
<dbReference type="InterPro" id="IPR006571">
    <property type="entry name" value="TLDc_dom"/>
</dbReference>
<evidence type="ECO:0000313" key="8">
    <source>
        <dbReference type="EMBL" id="CCJ29867.1"/>
    </source>
</evidence>
<dbReference type="InParanoid" id="L0PCD3"/>
<protein>
    <recommendedName>
        <fullName evidence="10">C3H1-type domain-containing protein</fullName>
    </recommendedName>
</protein>
<dbReference type="Gene3D" id="4.10.1000.10">
    <property type="entry name" value="Zinc finger, CCCH-type"/>
    <property type="match status" value="1"/>
</dbReference>
<dbReference type="GO" id="GO:0008270">
    <property type="term" value="F:zinc ion binding"/>
    <property type="evidence" value="ECO:0007669"/>
    <property type="project" value="UniProtKB-KW"/>
</dbReference>
<reference evidence="8 9" key="1">
    <citation type="journal article" date="2012" name="MBio">
        <title>De novo assembly of the Pneumocystis jirovecii genome from a single bronchoalveolar lavage fluid specimen from a patient.</title>
        <authorList>
            <person name="Cisse O.H."/>
            <person name="Pagni M."/>
            <person name="Hauser P.M."/>
        </authorList>
    </citation>
    <scope>NUCLEOTIDE SEQUENCE [LARGE SCALE GENOMIC DNA]</scope>
    <source>
        <strain evidence="8 9">SE8</strain>
    </source>
</reference>
<gene>
    <name evidence="8" type="ORF">PNEJI1_000882</name>
</gene>
<evidence type="ECO:0000256" key="1">
    <source>
        <dbReference type="ARBA" id="ARBA00022723"/>
    </source>
</evidence>
<sequence length="720" mass="82477">CPFSHNLSLEAEGAPCKYFQKGNCKFGARCALAHVYLDGSRSDAQTLSFPYGLNYGASVEMKQMPMPHNGHLQETYSNVPSKSREYSFSMDENLVMLNKSFLKGNHALIPYLLTYTNNSELIFPLKSTENTALHETQLFPSFDNNKTYSSRHEVFSDSVSTKTSYPDISSLSLSGASSMHSSMQHKNDAFSPLLNNSRTVFLDDSSPFKHEKLLKAQNDLTVSNSSKKYLGNNNIYNIPPIFFSKDTWSDPWKSSPILKNNDKDLSRLTVEEKPSLPVSQRSFTFNEFQFRKADDHEPVSNINFRSNPSSFGTSPSSRFSTFFSKYNEYSDNMALKDFSGTDSYHEFVQPYYNEYNHYQMNEFQVSNVLSNIVKDNNIVHSKNSPSEQKLNDNKKMNFLEKESALFLEEFGKSELFPTNIALSSERIFYDVENTMNSSVEQCDLSISKKNKRNSKKRRKKAGQFLPDKKDSLSAQELSRLRVLKRFEKTMDPAHLKCLSKLLLSHMDVSKVNAFLFDNKTEKYPRKSFSAQKELIEYENTLDAQDVEKKKDNVDKALRLMDYSSSENSHKIRQMDLVLGLIKENTESKKDVMDRVLGIFKVLTVNLKSSVPFFSCFLKFKRDSVVKHKSTSLVLPPLVPVSLYGYNKEKWTVNLTDELVESIRGFLPPRLQLQDKWKLVYSLDYHGASLLTLYSKSFQNRGVFGSRPGFLLVVKDSDNHV</sequence>
<dbReference type="PROSITE" id="PS51886">
    <property type="entry name" value="TLDC"/>
    <property type="match status" value="1"/>
</dbReference>
<evidence type="ECO:0000256" key="5">
    <source>
        <dbReference type="SAM" id="MobiDB-lite"/>
    </source>
</evidence>
<evidence type="ECO:0000313" key="9">
    <source>
        <dbReference type="Proteomes" id="UP000010422"/>
    </source>
</evidence>
<evidence type="ECO:0000256" key="2">
    <source>
        <dbReference type="ARBA" id="ARBA00022771"/>
    </source>
</evidence>
<dbReference type="Proteomes" id="UP000010422">
    <property type="component" value="Unassembled WGS sequence"/>
</dbReference>
<dbReference type="EMBL" id="CAKM01000219">
    <property type="protein sequence ID" value="CCJ29867.1"/>
    <property type="molecule type" value="Genomic_DNA"/>
</dbReference>
<dbReference type="VEuPathDB" id="FungiDB:PNEJI1_000882"/>
<organism evidence="9">
    <name type="scientific">Pneumocystis jirovecii</name>
    <name type="common">Human pneumocystis pneumonia agent</name>
    <dbReference type="NCBI Taxonomy" id="42068"/>
    <lineage>
        <taxon>Eukaryota</taxon>
        <taxon>Fungi</taxon>
        <taxon>Dikarya</taxon>
        <taxon>Ascomycota</taxon>
        <taxon>Taphrinomycotina</taxon>
        <taxon>Pneumocystomycetes</taxon>
        <taxon>Pneumocystaceae</taxon>
        <taxon>Pneumocystis</taxon>
    </lineage>
</organism>
<dbReference type="SMART" id="SM00356">
    <property type="entry name" value="ZnF_C3H1"/>
    <property type="match status" value="1"/>
</dbReference>
<evidence type="ECO:0000259" key="6">
    <source>
        <dbReference type="PROSITE" id="PS50103"/>
    </source>
</evidence>
<feature type="non-terminal residue" evidence="8">
    <location>
        <position position="720"/>
    </location>
</feature>
<keyword evidence="1 4" id="KW-0479">Metal-binding</keyword>
<dbReference type="PROSITE" id="PS50103">
    <property type="entry name" value="ZF_C3H1"/>
    <property type="match status" value="1"/>
</dbReference>
<feature type="zinc finger region" description="C3H1-type" evidence="4">
    <location>
        <begin position="15"/>
        <end position="37"/>
    </location>
</feature>
<evidence type="ECO:0000256" key="4">
    <source>
        <dbReference type="PROSITE-ProRule" id="PRU00723"/>
    </source>
</evidence>
<evidence type="ECO:0000256" key="3">
    <source>
        <dbReference type="ARBA" id="ARBA00022833"/>
    </source>
</evidence>
<evidence type="ECO:0008006" key="10">
    <source>
        <dbReference type="Google" id="ProtNLM"/>
    </source>
</evidence>
<proteinExistence type="predicted"/>
<dbReference type="InterPro" id="IPR041367">
    <property type="entry name" value="Znf-CCCH_4"/>
</dbReference>
<feature type="domain" description="C3H1-type" evidence="6">
    <location>
        <begin position="15"/>
        <end position="37"/>
    </location>
</feature>
<feature type="compositionally biased region" description="Basic residues" evidence="5">
    <location>
        <begin position="448"/>
        <end position="461"/>
    </location>
</feature>
<feature type="region of interest" description="Disordered" evidence="5">
    <location>
        <begin position="446"/>
        <end position="469"/>
    </location>
</feature>
<evidence type="ECO:0000259" key="7">
    <source>
        <dbReference type="PROSITE" id="PS51886"/>
    </source>
</evidence>
<name>L0PCD3_PNEJI</name>
<accession>L0PCD3</accession>
<dbReference type="AlphaFoldDB" id="L0PCD3"/>